<dbReference type="AlphaFoldDB" id="A0A2K6CXW9"/>
<reference evidence="12" key="2">
    <citation type="submission" date="2025-09" db="UniProtKB">
        <authorList>
            <consortium name="Ensembl"/>
        </authorList>
    </citation>
    <scope>IDENTIFICATION</scope>
</reference>
<dbReference type="FunFam" id="1.20.1160.20:FF:000006">
    <property type="entry name" value="Regulator of telomere elongation helicase 1"/>
    <property type="match status" value="1"/>
</dbReference>
<dbReference type="GO" id="GO:0005524">
    <property type="term" value="F:ATP binding"/>
    <property type="evidence" value="ECO:0007669"/>
    <property type="project" value="UniProtKB-UniRule"/>
</dbReference>
<dbReference type="Gene3D" id="1.20.1160.20">
    <property type="match status" value="1"/>
</dbReference>
<dbReference type="GO" id="GO:0003678">
    <property type="term" value="F:DNA helicase activity"/>
    <property type="evidence" value="ECO:0007669"/>
    <property type="project" value="UniProtKB-UniRule"/>
</dbReference>
<dbReference type="GO" id="GO:0016887">
    <property type="term" value="F:ATP hydrolysis activity"/>
    <property type="evidence" value="ECO:0007669"/>
    <property type="project" value="RHEA"/>
</dbReference>
<dbReference type="GO" id="GO:1904430">
    <property type="term" value="P:negative regulation of t-circle formation"/>
    <property type="evidence" value="ECO:0007669"/>
    <property type="project" value="TreeGrafter"/>
</dbReference>
<dbReference type="GO" id="GO:0003677">
    <property type="term" value="F:DNA binding"/>
    <property type="evidence" value="ECO:0007669"/>
    <property type="project" value="UniProtKB-UniRule"/>
</dbReference>
<evidence type="ECO:0000256" key="7">
    <source>
        <dbReference type="ARBA" id="ARBA00023014"/>
    </source>
</evidence>
<dbReference type="InterPro" id="IPR006555">
    <property type="entry name" value="ATP-dep_Helicase_C"/>
</dbReference>
<comment type="subunit">
    <text evidence="9">Interacts with TERF1. Interacts (via PIP-box) with PCNA; the interaction is direct and essential for suppressing telomere fragility. Interacts with MMS19; the interaction mediates the association of RTEL1 with the cytosolic iron-sulfur protein assembly (CIA) complex.</text>
</comment>
<dbReference type="GeneTree" id="ENSGT00950000182970"/>
<keyword evidence="7" id="KW-0411">Iron-sulfur</keyword>
<dbReference type="Bgee" id="ENSMNEG00000037689">
    <property type="expression patterns" value="Expressed in lung and 4 other cell types or tissues"/>
</dbReference>
<keyword evidence="9" id="KW-0539">Nucleus</keyword>
<keyword evidence="5 9" id="KW-0067">ATP-binding</keyword>
<comment type="function">
    <text evidence="9">A probable ATP-dependent DNA helicase implicated in telomere-length regulation, DNA repair and the maintenance of genomic stability. Acts as an anti-recombinase to counteract toxic recombination and limit crossover during meiosis. Regulates meiotic recombination and crossover homeostasis by physically dissociating strand invasion events and thereby promotes noncrossover repair by meiotic synthesis dependent strand annealing (SDSA) as well as disassembly of D loop recombination intermediates. Also disassembles T loops and prevents telomere fragility by counteracting telomeric G4-DNA structures, which together ensure the dynamics and stability of the telomere.</text>
</comment>
<evidence type="ECO:0000256" key="4">
    <source>
        <dbReference type="ARBA" id="ARBA00022806"/>
    </source>
</evidence>
<accession>A0A2K6CXW9</accession>
<evidence type="ECO:0000313" key="12">
    <source>
        <dbReference type="Ensembl" id="ENSMNEP00000028505.1"/>
    </source>
</evidence>
<dbReference type="InterPro" id="IPR014013">
    <property type="entry name" value="Helic_SF1/SF2_ATP-bd_DinG/Rad3"/>
</dbReference>
<organism evidence="12 13">
    <name type="scientific">Macaca nemestrina</name>
    <name type="common">Pig-tailed macaque</name>
    <dbReference type="NCBI Taxonomy" id="9545"/>
    <lineage>
        <taxon>Eukaryota</taxon>
        <taxon>Metazoa</taxon>
        <taxon>Chordata</taxon>
        <taxon>Craniata</taxon>
        <taxon>Vertebrata</taxon>
        <taxon>Euteleostomi</taxon>
        <taxon>Mammalia</taxon>
        <taxon>Eutheria</taxon>
        <taxon>Euarchontoglires</taxon>
        <taxon>Primates</taxon>
        <taxon>Haplorrhini</taxon>
        <taxon>Catarrhini</taxon>
        <taxon>Cercopithecidae</taxon>
        <taxon>Cercopithecinae</taxon>
        <taxon>Macaca</taxon>
    </lineage>
</organism>
<dbReference type="GO" id="GO:0005634">
    <property type="term" value="C:nucleus"/>
    <property type="evidence" value="ECO:0007669"/>
    <property type="project" value="UniProtKB-SubCell"/>
</dbReference>
<evidence type="ECO:0000256" key="3">
    <source>
        <dbReference type="ARBA" id="ARBA00022801"/>
    </source>
</evidence>
<dbReference type="InterPro" id="IPR045028">
    <property type="entry name" value="DinG/Rad3-like"/>
</dbReference>
<dbReference type="InterPro" id="IPR006554">
    <property type="entry name" value="Helicase-like_DEXD_c2"/>
</dbReference>
<dbReference type="InterPro" id="IPR027417">
    <property type="entry name" value="P-loop_NTPase"/>
</dbReference>
<feature type="short sequence motif" description="Nuclear localization signal" evidence="9">
    <location>
        <begin position="150"/>
        <end position="166"/>
    </location>
</feature>
<evidence type="ECO:0000256" key="6">
    <source>
        <dbReference type="ARBA" id="ARBA00023004"/>
    </source>
</evidence>
<keyword evidence="8 9" id="KW-0413">Isomerase</keyword>
<feature type="region of interest" description="Disordered" evidence="10">
    <location>
        <begin position="916"/>
        <end position="956"/>
    </location>
</feature>
<dbReference type="InterPro" id="IPR030845">
    <property type="entry name" value="RTEL1"/>
</dbReference>
<dbReference type="Ensembl" id="ENSMNET00000052848.1">
    <property type="protein sequence ID" value="ENSMNEP00000028505.1"/>
    <property type="gene ID" value="ENSMNEG00000037689.1"/>
</dbReference>
<dbReference type="InterPro" id="IPR057498">
    <property type="entry name" value="Rtel1_ARCH"/>
</dbReference>
<keyword evidence="6" id="KW-0408">Iron</keyword>
<name>A0A2K6CXW9_MACNE</name>
<keyword evidence="13" id="KW-1185">Reference proteome</keyword>
<dbReference type="PANTHER" id="PTHR11472">
    <property type="entry name" value="DNA REPAIR DEAD HELICASE RAD3/XP-D SUBFAMILY MEMBER"/>
    <property type="match status" value="1"/>
</dbReference>
<dbReference type="InterPro" id="IPR049909">
    <property type="entry name" value="Rtel1_HHD"/>
</dbReference>
<dbReference type="FunFam" id="3.40.50.300:FF:000691">
    <property type="entry name" value="Regulator of telomere elongation helicase 1"/>
    <property type="match status" value="1"/>
</dbReference>
<evidence type="ECO:0000259" key="11">
    <source>
        <dbReference type="PROSITE" id="PS51193"/>
    </source>
</evidence>
<dbReference type="GO" id="GO:0006310">
    <property type="term" value="P:DNA recombination"/>
    <property type="evidence" value="ECO:0007669"/>
    <property type="project" value="InterPro"/>
</dbReference>
<dbReference type="GO" id="GO:0045910">
    <property type="term" value="P:negative regulation of DNA recombination"/>
    <property type="evidence" value="ECO:0007669"/>
    <property type="project" value="TreeGrafter"/>
</dbReference>
<keyword evidence="9" id="KW-0234">DNA repair</keyword>
<dbReference type="Gene3D" id="3.40.50.300">
    <property type="entry name" value="P-loop containing nucleotide triphosphate hydrolases"/>
    <property type="match status" value="2"/>
</dbReference>
<comment type="subcellular location">
    <subcellularLocation>
        <location evidence="9">Nucleus</location>
    </subcellularLocation>
    <text evidence="9">Colocalizes with PCNA within the replication foci in S-phase cells.</text>
</comment>
<evidence type="ECO:0000256" key="9">
    <source>
        <dbReference type="HAMAP-Rule" id="MF_03065"/>
    </source>
</evidence>
<dbReference type="Proteomes" id="UP000233120">
    <property type="component" value="Unassembled WGS sequence"/>
</dbReference>
<dbReference type="SUPFAM" id="SSF52540">
    <property type="entry name" value="P-loop containing nucleoside triphosphate hydrolases"/>
    <property type="match status" value="1"/>
</dbReference>
<dbReference type="PROSITE" id="PS51193">
    <property type="entry name" value="HELICASE_ATP_BIND_2"/>
    <property type="match status" value="1"/>
</dbReference>
<dbReference type="Pfam" id="PF06733">
    <property type="entry name" value="DEAD_2"/>
    <property type="match status" value="1"/>
</dbReference>
<dbReference type="OMA" id="NDTACIK"/>
<comment type="caution">
    <text evidence="9">Lacks conserved residue(s) required for the propagation of feature annotation.</text>
</comment>
<feature type="domain" description="Helicase ATP-binding" evidence="11">
    <location>
        <begin position="7"/>
        <end position="285"/>
    </location>
</feature>
<dbReference type="InterPro" id="IPR010614">
    <property type="entry name" value="RAD3-like_helicase_DEAD"/>
</dbReference>
<sequence>MPKIVLNGVTIDFPFQPYKCQQEYMTKVLECLQEKVNGILESPTDTGKTLPPVHHAGLVRTPKTPSLPAILPRGCKGSFWQIGPLSSWNSAAAAVGDPIACNTDIPKIIYAFRTLLQLTQVINELRNISYRPKVCVLGSQEQLCIHSEVKKQKSNHMKIHLCRKKVASHSKSLEQELVSPILDIEDLVKRGNKHGVCPYYLSRNLKQQADIIFMPYSYLLDAKRRRAHNIDLKGTVLIFDETHNVELCEELASFVLTPHELALGLDIIDQVLEEQIKAAQQAEPHSEFRLNMELQDIAINAVELPGDDSGVTKPGSYIFELFAEAHIMLQTNGCILDSLDQIIQHLAGDAGVFANKTGLQKLADIIQIMFSVDPSEGGPGSLARLGAYKVHIHPDARHQRAAQPSDTWSTTAARKRGKVLSYWCFSPGHTMCKLVRQGVCFLILTGGMLAPGSSFIPFPVFLENPHIIDKHQIWVGIVLRGPDGAQLSSAFDRRFSKECLSSLGMALGNITRMVPYGLLIFFPSYPFIEKSLEFWRAHVLPLFVEPRSKGSYSETMTRIASPGSTGAIFLAVCQGKAGEGLDFSDNNGSPTHGPLVVLKMQFLDEMKGQVGAGGQFLSGQEWYRQQASRAVNQAIGRVIRHCQNYGAVFLCDHRFAFADPRAQLPSWVCPHVRVYNNFGHVIQDMAQFSPAPRAAASSLCEGEVAVRVAKSPGPLLSTRKSKSLDLHVLNLKQRPSGSPAAGGGLGGPGEEQTHRCSTLSLPSKRLAEEPQGRRKKIRLVSQSEEPVAGAQADRAKLFMVAVKQELSQANFATFTQVLQDYKGSDDLAALAACLSLLFADDPKKHSLLQGFYQFVWPHHKQQFEEVCIQLTGQGCSYQPEHSTPRRQRAQPALDPAGRTAPDPKLTLSKAVAQQLDPREHLNQGRSHLSPRSPPTGDPGRYPQWGSRAPRAGKQGQHTVSAYLADARRALGSTGYSQLLAALTAYKQDDDLDKVLAVLAALTIAKPEDFPLLQRFSMFQHFLQTCTDLASRHSYPGMEPPVPQEKSLATLLPRARSHPSLDRGQQRPWGRMVWLQGQASPPDLPTRMQRLSGASRMCPACNTACRKQSITQVFWPEP</sequence>
<reference evidence="12" key="1">
    <citation type="submission" date="2025-08" db="UniProtKB">
        <authorList>
            <consortium name="Ensembl"/>
        </authorList>
    </citation>
    <scope>IDENTIFICATION</scope>
</reference>
<dbReference type="HAMAP" id="MF_03065">
    <property type="entry name" value="RTEL1"/>
    <property type="match status" value="1"/>
</dbReference>
<comment type="catalytic activity">
    <reaction evidence="9">
        <text>ATP + H2O = ADP + phosphate + H(+)</text>
        <dbReference type="Rhea" id="RHEA:13065"/>
        <dbReference type="ChEBI" id="CHEBI:15377"/>
        <dbReference type="ChEBI" id="CHEBI:15378"/>
        <dbReference type="ChEBI" id="CHEBI:30616"/>
        <dbReference type="ChEBI" id="CHEBI:43474"/>
        <dbReference type="ChEBI" id="CHEBI:456216"/>
    </reaction>
</comment>
<evidence type="ECO:0000256" key="2">
    <source>
        <dbReference type="ARBA" id="ARBA00022741"/>
    </source>
</evidence>
<evidence type="ECO:0000256" key="10">
    <source>
        <dbReference type="SAM" id="MobiDB-lite"/>
    </source>
</evidence>
<evidence type="ECO:0000313" key="13">
    <source>
        <dbReference type="Proteomes" id="UP000233120"/>
    </source>
</evidence>
<evidence type="ECO:0000256" key="5">
    <source>
        <dbReference type="ARBA" id="ARBA00022840"/>
    </source>
</evidence>
<feature type="region of interest" description="Disordered" evidence="10">
    <location>
        <begin position="733"/>
        <end position="755"/>
    </location>
</feature>
<keyword evidence="1" id="KW-0479">Metal-binding</keyword>
<comment type="similarity">
    <text evidence="9">Belongs to the helicase family. RAD3/XPD subfamily.</text>
</comment>
<dbReference type="GO" id="GO:0070182">
    <property type="term" value="F:DNA polymerase binding"/>
    <property type="evidence" value="ECO:0007669"/>
    <property type="project" value="TreeGrafter"/>
</dbReference>
<gene>
    <name evidence="9" type="primary">RTEL1</name>
</gene>
<evidence type="ECO:0000256" key="1">
    <source>
        <dbReference type="ARBA" id="ARBA00022723"/>
    </source>
</evidence>
<feature type="region of interest" description="Disordered" evidence="10">
    <location>
        <begin position="876"/>
        <end position="903"/>
    </location>
</feature>
<keyword evidence="9" id="KW-0238">DNA-binding</keyword>
<dbReference type="STRING" id="9545.ENSMNEP00000028505"/>
<keyword evidence="3 9" id="KW-0378">Hydrolase</keyword>
<dbReference type="Pfam" id="PF13307">
    <property type="entry name" value="Helicase_C_2"/>
    <property type="match status" value="1"/>
</dbReference>
<dbReference type="Pfam" id="PF23109">
    <property type="entry name" value="ARCH_RTEL1"/>
    <property type="match status" value="1"/>
</dbReference>
<keyword evidence="2 9" id="KW-0547">Nucleotide-binding</keyword>
<dbReference type="SMART" id="SM00488">
    <property type="entry name" value="DEXDc2"/>
    <property type="match status" value="1"/>
</dbReference>
<dbReference type="GO" id="GO:0051539">
    <property type="term" value="F:4 iron, 4 sulfur cluster binding"/>
    <property type="evidence" value="ECO:0007669"/>
    <property type="project" value="UniProtKB-UniRule"/>
</dbReference>
<dbReference type="GO" id="GO:0010569">
    <property type="term" value="P:regulation of double-strand break repair via homologous recombination"/>
    <property type="evidence" value="ECO:0007669"/>
    <property type="project" value="UniProtKB-UniRule"/>
</dbReference>
<dbReference type="CDD" id="cd13932">
    <property type="entry name" value="HN_RTEL1"/>
    <property type="match status" value="1"/>
</dbReference>
<protein>
    <recommendedName>
        <fullName evidence="9">Regulator of telomere elongation helicase 1</fullName>
        <ecNumber evidence="9">5.6.2.-</ecNumber>
    </recommendedName>
</protein>
<dbReference type="GO" id="GO:0006260">
    <property type="term" value="P:DNA replication"/>
    <property type="evidence" value="ECO:0007669"/>
    <property type="project" value="InterPro"/>
</dbReference>
<dbReference type="PANTHER" id="PTHR11472:SF61">
    <property type="entry name" value="REGULATOR OF TELOMERE ELONGATION HELICASE 1"/>
    <property type="match status" value="1"/>
</dbReference>
<dbReference type="GO" id="GO:0006281">
    <property type="term" value="P:DNA repair"/>
    <property type="evidence" value="ECO:0007669"/>
    <property type="project" value="UniProtKB-UniRule"/>
</dbReference>
<keyword evidence="4 9" id="KW-0347">Helicase</keyword>
<dbReference type="GO" id="GO:0090657">
    <property type="term" value="P:telomeric loop disassembly"/>
    <property type="evidence" value="ECO:0007669"/>
    <property type="project" value="TreeGrafter"/>
</dbReference>
<feature type="compositionally biased region" description="Gly residues" evidence="10">
    <location>
        <begin position="740"/>
        <end position="749"/>
    </location>
</feature>
<dbReference type="Pfam" id="PF23116">
    <property type="entry name" value="HHD_RTEL1"/>
    <property type="match status" value="1"/>
</dbReference>
<keyword evidence="9" id="KW-0227">DNA damage</keyword>
<dbReference type="SMART" id="SM00491">
    <property type="entry name" value="HELICc2"/>
    <property type="match status" value="1"/>
</dbReference>
<evidence type="ECO:0000256" key="8">
    <source>
        <dbReference type="ARBA" id="ARBA00023235"/>
    </source>
</evidence>
<proteinExistence type="inferred from homology"/>
<dbReference type="GO" id="GO:0046872">
    <property type="term" value="F:metal ion binding"/>
    <property type="evidence" value="ECO:0007669"/>
    <property type="project" value="UniProtKB-UniRule"/>
</dbReference>
<dbReference type="EC" id="5.6.2.-" evidence="9"/>